<feature type="region of interest" description="Disordered" evidence="1">
    <location>
        <begin position="173"/>
        <end position="235"/>
    </location>
</feature>
<feature type="region of interest" description="Disordered" evidence="1">
    <location>
        <begin position="21"/>
        <end position="156"/>
    </location>
</feature>
<dbReference type="OrthoDB" id="3800349at2759"/>
<feature type="compositionally biased region" description="Polar residues" evidence="1">
    <location>
        <begin position="198"/>
        <end position="230"/>
    </location>
</feature>
<dbReference type="EMBL" id="KV745047">
    <property type="protein sequence ID" value="OCK78655.1"/>
    <property type="molecule type" value="Genomic_DNA"/>
</dbReference>
<protein>
    <submittedName>
        <fullName evidence="2">Uncharacterized protein</fullName>
    </submittedName>
</protein>
<sequence length="488" mass="53854">MASLALKAIAYGAEKIPDRVFESIPGGYFTPQEKDIKKQRKKNRSGKERGRDGGRRRSSRPHNPPINEFSDDSVSAESDDYDDRRHRRRSKRRSLSRSISRSLSRSRDKRQAKQDVKAREREEKMMGRAEHGEQEFPPPPGEYVPPRPYNPADYAPTATAAAVNGAAVANEYYDRQPSSTGHEHQYPAQVNCPPHSAHFQSKSPFNSTSYPSPSKSPFNSIPYSPQSKSPLHSIPYLPQSKSPYNSISYPACNASPLEISLYPSFEPPFAAWLHQSKSNTHQPYAPSPTIRPATANSSSAIRYTPAVYSPPNSATFAPSPSNVGYVPYNPADYAVLSNAGHASPHATFASPPSFYRQPSHSQPSLNQHPLQYPPNNQLPIDGPSRRSSTKSSHQHKHRSGGGSSSHRTRFDQLNLDAEDKKVAAGAAGAAIGGLGGGVLERRHEKKKESRGVTSGSGGSNRQSQDLGRDRERSRREGSRHPHENRNRK</sequence>
<reference evidence="2 3" key="1">
    <citation type="journal article" date="2016" name="Nat. Commun.">
        <title>Ectomycorrhizal ecology is imprinted in the genome of the dominant symbiotic fungus Cenococcum geophilum.</title>
        <authorList>
            <consortium name="DOE Joint Genome Institute"/>
            <person name="Peter M."/>
            <person name="Kohler A."/>
            <person name="Ohm R.A."/>
            <person name="Kuo A."/>
            <person name="Krutzmann J."/>
            <person name="Morin E."/>
            <person name="Arend M."/>
            <person name="Barry K.W."/>
            <person name="Binder M."/>
            <person name="Choi C."/>
            <person name="Clum A."/>
            <person name="Copeland A."/>
            <person name="Grisel N."/>
            <person name="Haridas S."/>
            <person name="Kipfer T."/>
            <person name="LaButti K."/>
            <person name="Lindquist E."/>
            <person name="Lipzen A."/>
            <person name="Maire R."/>
            <person name="Meier B."/>
            <person name="Mihaltcheva S."/>
            <person name="Molinier V."/>
            <person name="Murat C."/>
            <person name="Poggeler S."/>
            <person name="Quandt C.A."/>
            <person name="Sperisen C."/>
            <person name="Tritt A."/>
            <person name="Tisserant E."/>
            <person name="Crous P.W."/>
            <person name="Henrissat B."/>
            <person name="Nehls U."/>
            <person name="Egli S."/>
            <person name="Spatafora J.W."/>
            <person name="Grigoriev I.V."/>
            <person name="Martin F.M."/>
        </authorList>
    </citation>
    <scope>NUCLEOTIDE SEQUENCE [LARGE SCALE GENOMIC DNA]</scope>
    <source>
        <strain evidence="2 3">CBS 459.81</strain>
    </source>
</reference>
<evidence type="ECO:0000256" key="1">
    <source>
        <dbReference type="SAM" id="MobiDB-lite"/>
    </source>
</evidence>
<accession>A0A8E2E768</accession>
<proteinExistence type="predicted"/>
<feature type="non-terminal residue" evidence="2">
    <location>
        <position position="1"/>
    </location>
</feature>
<name>A0A8E2E768_9PEZI</name>
<evidence type="ECO:0000313" key="2">
    <source>
        <dbReference type="EMBL" id="OCK78655.1"/>
    </source>
</evidence>
<feature type="compositionally biased region" description="Basic residues" evidence="1">
    <location>
        <begin position="85"/>
        <end position="95"/>
    </location>
</feature>
<dbReference type="AlphaFoldDB" id="A0A8E2E768"/>
<feature type="compositionally biased region" description="Pro residues" evidence="1">
    <location>
        <begin position="136"/>
        <end position="149"/>
    </location>
</feature>
<feature type="compositionally biased region" description="Basic and acidic residues" evidence="1">
    <location>
        <begin position="45"/>
        <end position="55"/>
    </location>
</feature>
<feature type="compositionally biased region" description="Basic and acidic residues" evidence="1">
    <location>
        <begin position="439"/>
        <end position="450"/>
    </location>
</feature>
<dbReference type="Proteomes" id="UP000250266">
    <property type="component" value="Unassembled WGS sequence"/>
</dbReference>
<feature type="region of interest" description="Disordered" evidence="1">
    <location>
        <begin position="348"/>
        <end position="408"/>
    </location>
</feature>
<gene>
    <name evidence="2" type="ORF">K432DRAFT_435850</name>
</gene>
<organism evidence="2 3">
    <name type="scientific">Lepidopterella palustris CBS 459.81</name>
    <dbReference type="NCBI Taxonomy" id="1314670"/>
    <lineage>
        <taxon>Eukaryota</taxon>
        <taxon>Fungi</taxon>
        <taxon>Dikarya</taxon>
        <taxon>Ascomycota</taxon>
        <taxon>Pezizomycotina</taxon>
        <taxon>Dothideomycetes</taxon>
        <taxon>Pleosporomycetidae</taxon>
        <taxon>Mytilinidiales</taxon>
        <taxon>Argynnaceae</taxon>
        <taxon>Lepidopterella</taxon>
    </lineage>
</organism>
<keyword evidence="3" id="KW-1185">Reference proteome</keyword>
<feature type="compositionally biased region" description="Basic and acidic residues" evidence="1">
    <location>
        <begin position="105"/>
        <end position="134"/>
    </location>
</feature>
<evidence type="ECO:0000313" key="3">
    <source>
        <dbReference type="Proteomes" id="UP000250266"/>
    </source>
</evidence>
<feature type="compositionally biased region" description="Polar residues" evidence="1">
    <location>
        <begin position="356"/>
        <end position="378"/>
    </location>
</feature>
<feature type="compositionally biased region" description="Basic and acidic residues" evidence="1">
    <location>
        <begin position="466"/>
        <end position="488"/>
    </location>
</feature>
<feature type="region of interest" description="Disordered" evidence="1">
    <location>
        <begin position="430"/>
        <end position="488"/>
    </location>
</feature>